<keyword evidence="3" id="KW-1185">Reference proteome</keyword>
<feature type="compositionally biased region" description="Basic and acidic residues" evidence="1">
    <location>
        <begin position="383"/>
        <end position="400"/>
    </location>
</feature>
<evidence type="ECO:0000313" key="2">
    <source>
        <dbReference type="EMBL" id="KAH0558879.1"/>
    </source>
</evidence>
<organism evidence="2 3">
    <name type="scientific">Trichoglossum hirsutum</name>
    <dbReference type="NCBI Taxonomy" id="265104"/>
    <lineage>
        <taxon>Eukaryota</taxon>
        <taxon>Fungi</taxon>
        <taxon>Dikarya</taxon>
        <taxon>Ascomycota</taxon>
        <taxon>Pezizomycotina</taxon>
        <taxon>Geoglossomycetes</taxon>
        <taxon>Geoglossales</taxon>
        <taxon>Geoglossaceae</taxon>
        <taxon>Trichoglossum</taxon>
    </lineage>
</organism>
<feature type="compositionally biased region" description="Basic residues" evidence="1">
    <location>
        <begin position="330"/>
        <end position="339"/>
    </location>
</feature>
<gene>
    <name evidence="2" type="ORF">GP486_004492</name>
</gene>
<dbReference type="AlphaFoldDB" id="A0A9P8LB92"/>
<reference evidence="2" key="1">
    <citation type="submission" date="2021-03" db="EMBL/GenBank/DDBJ databases">
        <title>Comparative genomics and phylogenomic investigation of the class Geoglossomycetes provide insights into ecological specialization and systematics.</title>
        <authorList>
            <person name="Melie T."/>
            <person name="Pirro S."/>
            <person name="Miller A.N."/>
            <person name="Quandt A."/>
        </authorList>
    </citation>
    <scope>NUCLEOTIDE SEQUENCE</scope>
    <source>
        <strain evidence="2">CAQ_001_2017</strain>
    </source>
</reference>
<evidence type="ECO:0000256" key="1">
    <source>
        <dbReference type="SAM" id="MobiDB-lite"/>
    </source>
</evidence>
<comment type="caution">
    <text evidence="2">The sequence shown here is derived from an EMBL/GenBank/DDBJ whole genome shotgun (WGS) entry which is preliminary data.</text>
</comment>
<sequence length="629" mass="70403">MAADPSSSIASSIPLFCIICPSNPSFSDVSHLLTHVSSKAHLAHQFKLQVRTAKEGAAQDQLNNYQNWYDFYGIGALLSERMSAKEEKVAKAKAKAGHGSARPGFKKKAADTSQDLSFEALNDVEGQFHSAFSHELSRHDDKGDPSLFVDSQPYEVGGMNGSTAGPYLRLWPTGLDRLHETPKFMQNPFSPELDQELLRCNYDYNISDIRNHLDPFLDHHTEQSVAPNTPSIETVDSPDFMAPDFEQTTEGLRVKGVYWPGMGLFDSATPEQKRTRNQKKDGTVLAQMEINSTEVEPNELIFRPDFDLKKERRITGPDDDRSCVDEQSPPRKRISRAKRSVLTDKSTNIAVTRKTKARRVGKDNRAPKPGDLGTHSKPVPEAPSKRVADVPRRDGRRFSPTEDETEEFRLTVGNLGQKKKRGFDIFRDLEECENISETLKETAESVLQCRPPYGYPELESPLEFSFLNQGHPTPRDRLSPIADPLQRPITSFFQPISSRSSRDKENVEPILNRFGEIDVDAAQPAPGMKSTQRCFAMTGAHPPQFFHILPPQMDFGAFGGPDPSGYSSNPLIFEFQHQQTTQTNFGGQSEQTSPGQMIRYGPKLQDHYPKNGVPSDGLARDGFFDDMNE</sequence>
<evidence type="ECO:0000313" key="3">
    <source>
        <dbReference type="Proteomes" id="UP000750711"/>
    </source>
</evidence>
<dbReference type="Proteomes" id="UP000750711">
    <property type="component" value="Unassembled WGS sequence"/>
</dbReference>
<protein>
    <submittedName>
        <fullName evidence="2">Uncharacterized protein</fullName>
    </submittedName>
</protein>
<feature type="region of interest" description="Disordered" evidence="1">
    <location>
        <begin position="581"/>
        <end position="629"/>
    </location>
</feature>
<feature type="compositionally biased region" description="Basic and acidic residues" evidence="1">
    <location>
        <begin position="311"/>
        <end position="324"/>
    </location>
</feature>
<name>A0A9P8LB92_9PEZI</name>
<feature type="region of interest" description="Disordered" evidence="1">
    <location>
        <begin position="311"/>
        <end position="405"/>
    </location>
</feature>
<proteinExistence type="predicted"/>
<feature type="compositionally biased region" description="Polar residues" evidence="1">
    <location>
        <begin position="581"/>
        <end position="595"/>
    </location>
</feature>
<dbReference type="EMBL" id="JAGHQM010000713">
    <property type="protein sequence ID" value="KAH0558879.1"/>
    <property type="molecule type" value="Genomic_DNA"/>
</dbReference>
<accession>A0A9P8LB92</accession>